<evidence type="ECO:0000256" key="11">
    <source>
        <dbReference type="ARBA" id="ARBA00023201"/>
    </source>
</evidence>
<keyword evidence="12 13" id="KW-0407">Ion channel</keyword>
<evidence type="ECO:0000256" key="12">
    <source>
        <dbReference type="ARBA" id="ARBA00023303"/>
    </source>
</evidence>
<evidence type="ECO:0000256" key="10">
    <source>
        <dbReference type="ARBA" id="ARBA00023180"/>
    </source>
</evidence>
<dbReference type="OrthoDB" id="5874059at2759"/>
<gene>
    <name evidence="14" type="ORF">ACOC_LOCUS2980</name>
</gene>
<protein>
    <submittedName>
        <fullName evidence="16">S ribonuclease</fullName>
    </submittedName>
</protein>
<evidence type="ECO:0000256" key="5">
    <source>
        <dbReference type="ARBA" id="ARBA00022692"/>
    </source>
</evidence>
<evidence type="ECO:0000256" key="3">
    <source>
        <dbReference type="ARBA" id="ARBA00022448"/>
    </source>
</evidence>
<dbReference type="Pfam" id="PF00858">
    <property type="entry name" value="ASC"/>
    <property type="match status" value="1"/>
</dbReference>
<keyword evidence="15" id="KW-1185">Reference proteome</keyword>
<dbReference type="AlphaFoldDB" id="A0A0R3PFL0"/>
<keyword evidence="10" id="KW-0325">Glycoprotein</keyword>
<keyword evidence="8 13" id="KW-0406">Ion transport</keyword>
<proteinExistence type="inferred from homology"/>
<keyword evidence="7" id="KW-0915">Sodium</keyword>
<keyword evidence="9" id="KW-0472">Membrane</keyword>
<comment type="similarity">
    <text evidence="2 13">Belongs to the amiloride-sensitive sodium channel (TC 1.A.6) family.</text>
</comment>
<dbReference type="Gene3D" id="1.10.287.770">
    <property type="entry name" value="YojJ-like"/>
    <property type="match status" value="1"/>
</dbReference>
<evidence type="ECO:0000313" key="16">
    <source>
        <dbReference type="WBParaSite" id="ACOC_0000297901-mRNA-1"/>
    </source>
</evidence>
<dbReference type="Proteomes" id="UP000267027">
    <property type="component" value="Unassembled WGS sequence"/>
</dbReference>
<dbReference type="EMBL" id="UYYA01000736">
    <property type="protein sequence ID" value="VDM54565.1"/>
    <property type="molecule type" value="Genomic_DNA"/>
</dbReference>
<accession>A0A0R3PFL0</accession>
<keyword evidence="11 13" id="KW-0739">Sodium transport</keyword>
<organism evidence="16">
    <name type="scientific">Angiostrongylus costaricensis</name>
    <name type="common">Nematode worm</name>
    <dbReference type="NCBI Taxonomy" id="334426"/>
    <lineage>
        <taxon>Eukaryota</taxon>
        <taxon>Metazoa</taxon>
        <taxon>Ecdysozoa</taxon>
        <taxon>Nematoda</taxon>
        <taxon>Chromadorea</taxon>
        <taxon>Rhabditida</taxon>
        <taxon>Rhabditina</taxon>
        <taxon>Rhabditomorpha</taxon>
        <taxon>Strongyloidea</taxon>
        <taxon>Metastrongylidae</taxon>
        <taxon>Angiostrongylus</taxon>
    </lineage>
</organism>
<dbReference type="InterPro" id="IPR001873">
    <property type="entry name" value="ENaC"/>
</dbReference>
<evidence type="ECO:0000256" key="6">
    <source>
        <dbReference type="ARBA" id="ARBA00022989"/>
    </source>
</evidence>
<evidence type="ECO:0000256" key="7">
    <source>
        <dbReference type="ARBA" id="ARBA00023053"/>
    </source>
</evidence>
<evidence type="ECO:0000256" key="13">
    <source>
        <dbReference type="RuleBase" id="RU000679"/>
    </source>
</evidence>
<evidence type="ECO:0000256" key="9">
    <source>
        <dbReference type="ARBA" id="ARBA00023136"/>
    </source>
</evidence>
<reference evidence="14 15" key="2">
    <citation type="submission" date="2018-11" db="EMBL/GenBank/DDBJ databases">
        <authorList>
            <consortium name="Pathogen Informatics"/>
        </authorList>
    </citation>
    <scope>NUCLEOTIDE SEQUENCE [LARGE SCALE GENOMIC DNA]</scope>
    <source>
        <strain evidence="14 15">Costa Rica</strain>
    </source>
</reference>
<comment type="subcellular location">
    <subcellularLocation>
        <location evidence="1">Membrane</location>
        <topology evidence="1">Multi-pass membrane protein</topology>
    </subcellularLocation>
</comment>
<evidence type="ECO:0000313" key="15">
    <source>
        <dbReference type="Proteomes" id="UP000267027"/>
    </source>
</evidence>
<evidence type="ECO:0000256" key="4">
    <source>
        <dbReference type="ARBA" id="ARBA00022461"/>
    </source>
</evidence>
<keyword evidence="5 13" id="KW-0812">Transmembrane</keyword>
<evidence type="ECO:0000256" key="1">
    <source>
        <dbReference type="ARBA" id="ARBA00004141"/>
    </source>
</evidence>
<keyword evidence="6" id="KW-1133">Transmembrane helix</keyword>
<dbReference type="STRING" id="334426.A0A0R3PFL0"/>
<evidence type="ECO:0000256" key="8">
    <source>
        <dbReference type="ARBA" id="ARBA00023065"/>
    </source>
</evidence>
<dbReference type="WBParaSite" id="ACOC_0000297901-mRNA-1">
    <property type="protein sequence ID" value="ACOC_0000297901-mRNA-1"/>
    <property type="gene ID" value="ACOC_0000297901"/>
</dbReference>
<dbReference type="PANTHER" id="PTHR11690">
    <property type="entry name" value="AMILORIDE-SENSITIVE SODIUM CHANNEL-RELATED"/>
    <property type="match status" value="1"/>
</dbReference>
<dbReference type="GO" id="GO:0015280">
    <property type="term" value="F:ligand-gated sodium channel activity"/>
    <property type="evidence" value="ECO:0007669"/>
    <property type="project" value="TreeGrafter"/>
</dbReference>
<sequence>MDCKCKQRCREAVHEVTFSASKWPSGATDVRMMSTLGSVFYEQLNYELLQESEAYGLVNLIADFGGHLGLWLGTKATSYCHLLLLVYFILFDSSSHLLCGSQYFPHSVRFLKGTVISYRIKANDDNENMTSSEKW</sequence>
<reference evidence="16" key="1">
    <citation type="submission" date="2017-02" db="UniProtKB">
        <authorList>
            <consortium name="WormBaseParasite"/>
        </authorList>
    </citation>
    <scope>IDENTIFICATION</scope>
</reference>
<dbReference type="PANTHER" id="PTHR11690:SF276">
    <property type="entry name" value="DEGENERIN DEG-1"/>
    <property type="match status" value="1"/>
</dbReference>
<keyword evidence="3 13" id="KW-0813">Transport</keyword>
<keyword evidence="4 13" id="KW-0894">Sodium channel</keyword>
<name>A0A0R3PFL0_ANGCS</name>
<evidence type="ECO:0000256" key="2">
    <source>
        <dbReference type="ARBA" id="ARBA00007193"/>
    </source>
</evidence>
<dbReference type="GO" id="GO:0005886">
    <property type="term" value="C:plasma membrane"/>
    <property type="evidence" value="ECO:0007669"/>
    <property type="project" value="TreeGrafter"/>
</dbReference>
<evidence type="ECO:0000313" key="14">
    <source>
        <dbReference type="EMBL" id="VDM54565.1"/>
    </source>
</evidence>